<evidence type="ECO:0000256" key="1">
    <source>
        <dbReference type="ARBA" id="ARBA00022723"/>
    </source>
</evidence>
<dbReference type="InterPro" id="IPR006574">
    <property type="entry name" value="PRY"/>
</dbReference>
<dbReference type="Pfam" id="PF13445">
    <property type="entry name" value="zf-RING_UBOX"/>
    <property type="match status" value="1"/>
</dbReference>
<keyword evidence="1" id="KW-0479">Metal-binding</keyword>
<dbReference type="Gene3D" id="2.60.120.920">
    <property type="match status" value="1"/>
</dbReference>
<accession>A0ABM5FH17</accession>
<keyword evidence="2 4" id="KW-0863">Zinc-finger</keyword>
<dbReference type="SMART" id="SM00589">
    <property type="entry name" value="PRY"/>
    <property type="match status" value="1"/>
</dbReference>
<dbReference type="InterPro" id="IPR001841">
    <property type="entry name" value="Znf_RING"/>
</dbReference>
<dbReference type="PROSITE" id="PS00518">
    <property type="entry name" value="ZF_RING_1"/>
    <property type="match status" value="1"/>
</dbReference>
<dbReference type="InterPro" id="IPR000315">
    <property type="entry name" value="Znf_B-box"/>
</dbReference>
<dbReference type="InterPro" id="IPR003879">
    <property type="entry name" value="Butyrophylin_SPRY"/>
</dbReference>
<sequence>MALSSSSTSVENAAGCPICFECLTHPVTLDCGHNFCRGCITKYCEEWEWTGELECPICKAKFQKGHFRPNWQLASLVQEIKQSQTQDLCLQHKEKLHLFCKEDRKLVCFVCERSPEHKEHTMILKEVAAQEYKDLLTGPLELLKQERTQVLKCKEEREKESHDLLRQTKAEMEKMKTEFQQQHQFLEEQEKLLMAQMEEVEKEIARKREEHLARLSEELSSLGGLIRKMEQKRQQPPEELLQDVQGILQSYEKKETFQYPPAFPPELKSKIQDVRDKNTFLAERMKQFRDAGSLAQKANVTLDPKTAHPKLILSEDLKSVRHELKSQDVPNNPERFNIWPFVLVGS</sequence>
<dbReference type="InterPro" id="IPR027370">
    <property type="entry name" value="Znf-RING_euk"/>
</dbReference>
<dbReference type="GeneID" id="110069926"/>
<keyword evidence="8" id="KW-1185">Reference proteome</keyword>
<dbReference type="InterPro" id="IPR013320">
    <property type="entry name" value="ConA-like_dom_sf"/>
</dbReference>
<feature type="coiled-coil region" evidence="5">
    <location>
        <begin position="162"/>
        <end position="232"/>
    </location>
</feature>
<dbReference type="SMART" id="SM00336">
    <property type="entry name" value="BBOX"/>
    <property type="match status" value="1"/>
</dbReference>
<dbReference type="InterPro" id="IPR013083">
    <property type="entry name" value="Znf_RING/FYVE/PHD"/>
</dbReference>
<reference evidence="9" key="2">
    <citation type="submission" date="2025-08" db="UniProtKB">
        <authorList>
            <consortium name="RefSeq"/>
        </authorList>
    </citation>
    <scope>IDENTIFICATION</scope>
</reference>
<evidence type="ECO:0000256" key="3">
    <source>
        <dbReference type="ARBA" id="ARBA00022833"/>
    </source>
</evidence>
<dbReference type="SUPFAM" id="SSF49899">
    <property type="entry name" value="Concanavalin A-like lectins/glucanases"/>
    <property type="match status" value="1"/>
</dbReference>
<dbReference type="PRINTS" id="PR01407">
    <property type="entry name" value="BUTYPHLNCDUF"/>
</dbReference>
<dbReference type="RefSeq" id="XP_072844696.1">
    <property type="nucleotide sequence ID" value="XM_072988595.1"/>
</dbReference>
<evidence type="ECO:0000259" key="6">
    <source>
        <dbReference type="PROSITE" id="PS50089"/>
    </source>
</evidence>
<proteinExistence type="predicted"/>
<dbReference type="PANTHER" id="PTHR24103">
    <property type="entry name" value="E3 UBIQUITIN-PROTEIN LIGASE TRIM"/>
    <property type="match status" value="1"/>
</dbReference>
<dbReference type="Gene3D" id="3.30.160.60">
    <property type="entry name" value="Classic Zinc Finger"/>
    <property type="match status" value="1"/>
</dbReference>
<dbReference type="PROSITE" id="PS50119">
    <property type="entry name" value="ZF_BBOX"/>
    <property type="match status" value="1"/>
</dbReference>
<dbReference type="InterPro" id="IPR050143">
    <property type="entry name" value="TRIM/RBCC"/>
</dbReference>
<dbReference type="Proteomes" id="UP001652642">
    <property type="component" value="Chromosome 2"/>
</dbReference>
<reference evidence="8" key="1">
    <citation type="submission" date="2025-05" db="UniProtKB">
        <authorList>
            <consortium name="RefSeq"/>
        </authorList>
    </citation>
    <scope>NUCLEOTIDE SEQUENCE [LARGE SCALE GENOMIC DNA]</scope>
</reference>
<dbReference type="Pfam" id="PF13765">
    <property type="entry name" value="PRY"/>
    <property type="match status" value="1"/>
</dbReference>
<dbReference type="Pfam" id="PF00643">
    <property type="entry name" value="zf-B_box"/>
    <property type="match status" value="1"/>
</dbReference>
<dbReference type="SMART" id="SM00184">
    <property type="entry name" value="RING"/>
    <property type="match status" value="1"/>
</dbReference>
<dbReference type="InterPro" id="IPR043136">
    <property type="entry name" value="B30.2/SPRY_sf"/>
</dbReference>
<evidence type="ECO:0000256" key="2">
    <source>
        <dbReference type="ARBA" id="ARBA00022771"/>
    </source>
</evidence>
<dbReference type="Gene3D" id="3.30.40.10">
    <property type="entry name" value="Zinc/RING finger domain, C3HC4 (zinc finger)"/>
    <property type="match status" value="1"/>
</dbReference>
<protein>
    <submittedName>
        <fullName evidence="9">Tripartite motif-containing protein 10-like isoform X2</fullName>
    </submittedName>
</protein>
<evidence type="ECO:0000259" key="7">
    <source>
        <dbReference type="PROSITE" id="PS50119"/>
    </source>
</evidence>
<name>A0ABM5FH17_9SAUR</name>
<dbReference type="SUPFAM" id="SSF57845">
    <property type="entry name" value="B-box zinc-binding domain"/>
    <property type="match status" value="1"/>
</dbReference>
<evidence type="ECO:0000256" key="5">
    <source>
        <dbReference type="SAM" id="Coils"/>
    </source>
</evidence>
<evidence type="ECO:0000256" key="4">
    <source>
        <dbReference type="PROSITE-ProRule" id="PRU00024"/>
    </source>
</evidence>
<keyword evidence="5" id="KW-0175">Coiled coil</keyword>
<keyword evidence="3" id="KW-0862">Zinc</keyword>
<dbReference type="PROSITE" id="PS50089">
    <property type="entry name" value="ZF_RING_2"/>
    <property type="match status" value="1"/>
</dbReference>
<feature type="domain" description="RING-type" evidence="6">
    <location>
        <begin position="16"/>
        <end position="59"/>
    </location>
</feature>
<evidence type="ECO:0000313" key="8">
    <source>
        <dbReference type="Proteomes" id="UP001652642"/>
    </source>
</evidence>
<gene>
    <name evidence="9" type="primary">LOC110069926</name>
</gene>
<feature type="domain" description="B box-type" evidence="7">
    <location>
        <begin position="84"/>
        <end position="125"/>
    </location>
</feature>
<dbReference type="SUPFAM" id="SSF57850">
    <property type="entry name" value="RING/U-box"/>
    <property type="match status" value="1"/>
</dbReference>
<evidence type="ECO:0000313" key="9">
    <source>
        <dbReference type="RefSeq" id="XP_072844696.1"/>
    </source>
</evidence>
<organism evidence="8 9">
    <name type="scientific">Pogona vitticeps</name>
    <name type="common">central bearded dragon</name>
    <dbReference type="NCBI Taxonomy" id="103695"/>
    <lineage>
        <taxon>Eukaryota</taxon>
        <taxon>Metazoa</taxon>
        <taxon>Chordata</taxon>
        <taxon>Craniata</taxon>
        <taxon>Vertebrata</taxon>
        <taxon>Euteleostomi</taxon>
        <taxon>Lepidosauria</taxon>
        <taxon>Squamata</taxon>
        <taxon>Bifurcata</taxon>
        <taxon>Unidentata</taxon>
        <taxon>Episquamata</taxon>
        <taxon>Toxicofera</taxon>
        <taxon>Iguania</taxon>
        <taxon>Acrodonta</taxon>
        <taxon>Agamidae</taxon>
        <taxon>Amphibolurinae</taxon>
        <taxon>Pogona</taxon>
    </lineage>
</organism>
<dbReference type="InterPro" id="IPR017907">
    <property type="entry name" value="Znf_RING_CS"/>
</dbReference>